<reference evidence="2" key="1">
    <citation type="submission" date="2021-02" db="EMBL/GenBank/DDBJ databases">
        <authorList>
            <person name="Nowell W R."/>
        </authorList>
    </citation>
    <scope>NUCLEOTIDE SEQUENCE</scope>
</reference>
<dbReference type="Proteomes" id="UP000663856">
    <property type="component" value="Unassembled WGS sequence"/>
</dbReference>
<feature type="compositionally biased region" description="Polar residues" evidence="1">
    <location>
        <begin position="10"/>
        <end position="22"/>
    </location>
</feature>
<organism evidence="2 3">
    <name type="scientific">Rotaria magnacalcarata</name>
    <dbReference type="NCBI Taxonomy" id="392030"/>
    <lineage>
        <taxon>Eukaryota</taxon>
        <taxon>Metazoa</taxon>
        <taxon>Spiralia</taxon>
        <taxon>Gnathifera</taxon>
        <taxon>Rotifera</taxon>
        <taxon>Eurotatoria</taxon>
        <taxon>Bdelloidea</taxon>
        <taxon>Philodinida</taxon>
        <taxon>Philodinidae</taxon>
        <taxon>Rotaria</taxon>
    </lineage>
</organism>
<proteinExistence type="predicted"/>
<sequence>MASPSDHKYSSNADKNANQSHGHIQPNESRRYNPWGFENPWSHGLCNSWCMNESCWITCCLPGYLAVLRTKMRTAFRIKGSYFSDFFMQKVVPVVQHFKWSVNYVFEG</sequence>
<feature type="region of interest" description="Disordered" evidence="1">
    <location>
        <begin position="1"/>
        <end position="29"/>
    </location>
</feature>
<evidence type="ECO:0000256" key="1">
    <source>
        <dbReference type="SAM" id="MobiDB-lite"/>
    </source>
</evidence>
<protein>
    <submittedName>
        <fullName evidence="2">Uncharacterized protein</fullName>
    </submittedName>
</protein>
<dbReference type="EMBL" id="CAJNRF010006053">
    <property type="protein sequence ID" value="CAF2077953.1"/>
    <property type="molecule type" value="Genomic_DNA"/>
</dbReference>
<dbReference type="AlphaFoldDB" id="A0A816S6C9"/>
<evidence type="ECO:0000313" key="2">
    <source>
        <dbReference type="EMBL" id="CAF2077953.1"/>
    </source>
</evidence>
<evidence type="ECO:0000313" key="3">
    <source>
        <dbReference type="Proteomes" id="UP000663856"/>
    </source>
</evidence>
<gene>
    <name evidence="2" type="ORF">WKI299_LOCUS15532</name>
</gene>
<comment type="caution">
    <text evidence="2">The sequence shown here is derived from an EMBL/GenBank/DDBJ whole genome shotgun (WGS) entry which is preliminary data.</text>
</comment>
<accession>A0A816S6C9</accession>
<name>A0A816S6C9_9BILA</name>